<feature type="domain" description="Ice-binding protein C-terminal" evidence="2">
    <location>
        <begin position="177"/>
        <end position="201"/>
    </location>
</feature>
<dbReference type="RefSeq" id="WP_011311018.1">
    <property type="nucleotide sequence ID" value="NC_007404.1"/>
</dbReference>
<proteinExistence type="predicted"/>
<reference evidence="3 4" key="1">
    <citation type="journal article" date="2006" name="J. Bacteriol.">
        <title>The genome sequence of the obligately chemolithoautotrophic, facultatively anaerobic bacterium Thiobacillus denitrificans.</title>
        <authorList>
            <person name="Beller H.R."/>
            <person name="Chain P.S."/>
            <person name="Letain T.E."/>
            <person name="Chakicherla A."/>
            <person name="Larimer F.W."/>
            <person name="Richardson P.M."/>
            <person name="Coleman M.A."/>
            <person name="Wood A.P."/>
            <person name="Kelly D.P."/>
        </authorList>
    </citation>
    <scope>NUCLEOTIDE SEQUENCE [LARGE SCALE GENOMIC DNA]</scope>
    <source>
        <strain evidence="3 4">ATCC 25259</strain>
    </source>
</reference>
<dbReference type="AlphaFoldDB" id="Q3SLF2"/>
<evidence type="ECO:0000259" key="2">
    <source>
        <dbReference type="Pfam" id="PF07589"/>
    </source>
</evidence>
<dbReference type="HOGENOM" id="CLU_116769_0_0_4"/>
<evidence type="ECO:0000256" key="1">
    <source>
        <dbReference type="SAM" id="SignalP"/>
    </source>
</evidence>
<dbReference type="InterPro" id="IPR013424">
    <property type="entry name" value="Ice-binding_C"/>
</dbReference>
<accession>Q3SLF2</accession>
<dbReference type="KEGG" id="tbd:Tbd_0506"/>
<sequence>MSLKNTNRTLLCSLMFPAALLLAPQAQALDLTPDLAGAWTSLDTDALQADEVESLVGAPSGSLGLAYKVDVEGGAEDGTATGFYDTTFTFETTGDATGATITQSGMSIIDCPSCYLVVKDGNHQPAQYLFDISGWNGTDDINLSGFWQDPAQGAISHIAIWNGDGNGGGGGGGGVVPIPEAETYAMMLAGLGLIGFVVRRRRA</sequence>
<dbReference type="Pfam" id="PF07589">
    <property type="entry name" value="PEP-CTERM"/>
    <property type="match status" value="1"/>
</dbReference>
<dbReference type="Proteomes" id="UP000008291">
    <property type="component" value="Chromosome"/>
</dbReference>
<keyword evidence="1" id="KW-0732">Signal</keyword>
<evidence type="ECO:0000313" key="3">
    <source>
        <dbReference type="EMBL" id="AAZ96459.1"/>
    </source>
</evidence>
<dbReference type="EMBL" id="CP000116">
    <property type="protein sequence ID" value="AAZ96459.1"/>
    <property type="molecule type" value="Genomic_DNA"/>
</dbReference>
<feature type="signal peptide" evidence="1">
    <location>
        <begin position="1"/>
        <end position="28"/>
    </location>
</feature>
<evidence type="ECO:0000313" key="4">
    <source>
        <dbReference type="Proteomes" id="UP000008291"/>
    </source>
</evidence>
<protein>
    <recommendedName>
        <fullName evidence="2">Ice-binding protein C-terminal domain-containing protein</fullName>
    </recommendedName>
</protein>
<name>Q3SLF2_THIDA</name>
<feature type="chain" id="PRO_5004229003" description="Ice-binding protein C-terminal domain-containing protein" evidence="1">
    <location>
        <begin position="29"/>
        <end position="203"/>
    </location>
</feature>
<dbReference type="eggNOG" id="ENOG50330AP">
    <property type="taxonomic scope" value="Bacteria"/>
</dbReference>
<keyword evidence="4" id="KW-1185">Reference proteome</keyword>
<gene>
    <name evidence="3" type="ordered locus">Tbd_0506</name>
</gene>
<organism evidence="3 4">
    <name type="scientific">Thiobacillus denitrificans (strain ATCC 25259 / T1)</name>
    <dbReference type="NCBI Taxonomy" id="292415"/>
    <lineage>
        <taxon>Bacteria</taxon>
        <taxon>Pseudomonadati</taxon>
        <taxon>Pseudomonadota</taxon>
        <taxon>Betaproteobacteria</taxon>
        <taxon>Nitrosomonadales</taxon>
        <taxon>Thiobacillaceae</taxon>
        <taxon>Thiobacillus</taxon>
    </lineage>
</organism>